<dbReference type="Gramene" id="Ma09_t21490.6">
    <property type="protein sequence ID" value="Ma09_p21490.6"/>
    <property type="gene ID" value="Ma09_g21490"/>
</dbReference>
<dbReference type="CDD" id="cd03571">
    <property type="entry name" value="ENTH"/>
    <property type="match status" value="1"/>
</dbReference>
<dbReference type="OrthoDB" id="4033880at2759"/>
<dbReference type="GO" id="GO:0005886">
    <property type="term" value="C:plasma membrane"/>
    <property type="evidence" value="ECO:0000318"/>
    <property type="project" value="GO_Central"/>
</dbReference>
<dbReference type="InterPro" id="IPR013809">
    <property type="entry name" value="ENTH"/>
</dbReference>
<dbReference type="Gramene" id="Ma09_t21490.4">
    <property type="protein sequence ID" value="Ma09_p21490.4"/>
    <property type="gene ID" value="Ma09_g21490"/>
</dbReference>
<evidence type="ECO:0000259" key="7">
    <source>
        <dbReference type="PROSITE" id="PS50942"/>
    </source>
</evidence>
<name>A0A804KM49_MUSAM</name>
<keyword evidence="5" id="KW-0968">Cytoplasmic vesicle</keyword>
<feature type="region of interest" description="Disordered" evidence="6">
    <location>
        <begin position="152"/>
        <end position="310"/>
    </location>
</feature>
<organism evidence="9 10">
    <name type="scientific">Musa acuminata subsp. malaccensis</name>
    <name type="common">Wild banana</name>
    <name type="synonym">Musa malaccensis</name>
    <dbReference type="NCBI Taxonomy" id="214687"/>
    <lineage>
        <taxon>Eukaryota</taxon>
        <taxon>Viridiplantae</taxon>
        <taxon>Streptophyta</taxon>
        <taxon>Embryophyta</taxon>
        <taxon>Tracheophyta</taxon>
        <taxon>Spermatophyta</taxon>
        <taxon>Magnoliopsida</taxon>
        <taxon>Liliopsida</taxon>
        <taxon>Zingiberales</taxon>
        <taxon>Musaceae</taxon>
        <taxon>Musa</taxon>
    </lineage>
</organism>
<dbReference type="Proteomes" id="UP000012960">
    <property type="component" value="Unplaced"/>
</dbReference>
<evidence type="ECO:0000256" key="3">
    <source>
        <dbReference type="ARBA" id="ARBA00010130"/>
    </source>
</evidence>
<dbReference type="GO" id="GO:0005768">
    <property type="term" value="C:endosome"/>
    <property type="evidence" value="ECO:0000318"/>
    <property type="project" value="GO_Central"/>
</dbReference>
<dbReference type="GO" id="GO:0030125">
    <property type="term" value="C:clathrin vesicle coat"/>
    <property type="evidence" value="ECO:0000318"/>
    <property type="project" value="GO_Central"/>
</dbReference>
<dbReference type="EnsemblPlants" id="Ma09_t21490.6">
    <property type="protein sequence ID" value="Ma09_p21490.6"/>
    <property type="gene ID" value="Ma09_g21490"/>
</dbReference>
<dbReference type="OMA" id="EPKSTIW"/>
<evidence type="ECO:0000256" key="6">
    <source>
        <dbReference type="SAM" id="MobiDB-lite"/>
    </source>
</evidence>
<evidence type="ECO:0000256" key="5">
    <source>
        <dbReference type="ARBA" id="ARBA00023329"/>
    </source>
</evidence>
<dbReference type="EnsemblPlants" id="Ma09_t21490.4">
    <property type="protein sequence ID" value="Ma09_p21490.4"/>
    <property type="gene ID" value="Ma09_g21490"/>
</dbReference>
<dbReference type="FunFam" id="1.25.40.90:FF:000006">
    <property type="entry name" value="Clathrin interactor 1"/>
    <property type="match status" value="1"/>
</dbReference>
<proteinExistence type="inferred from homology"/>
<dbReference type="InterPro" id="IPR008942">
    <property type="entry name" value="ENTH_VHS"/>
</dbReference>
<evidence type="ECO:0000313" key="10">
    <source>
        <dbReference type="Proteomes" id="UP000012960"/>
    </source>
</evidence>
<dbReference type="SMART" id="SM00273">
    <property type="entry name" value="ENTH"/>
    <property type="match status" value="1"/>
</dbReference>
<dbReference type="EMBL" id="HG996474">
    <property type="protein sequence ID" value="CAG1836037.1"/>
    <property type="molecule type" value="Genomic_DNA"/>
</dbReference>
<feature type="region of interest" description="Disordered" evidence="6">
    <location>
        <begin position="327"/>
        <end position="386"/>
    </location>
</feature>
<protein>
    <submittedName>
        <fullName evidence="8">(wild Malaysian banana) hypothetical protein</fullName>
    </submittedName>
</protein>
<dbReference type="AlphaFoldDB" id="A0A804KM49"/>
<evidence type="ECO:0000256" key="4">
    <source>
        <dbReference type="ARBA" id="ARBA00023034"/>
    </source>
</evidence>
<dbReference type="EnsemblPlants" id="Ma09_t21490.2">
    <property type="protein sequence ID" value="Ma09_p21490.2"/>
    <property type="gene ID" value="Ma09_g21490"/>
</dbReference>
<keyword evidence="10" id="KW-1185">Reference proteome</keyword>
<reference evidence="9" key="2">
    <citation type="submission" date="2021-05" db="UniProtKB">
        <authorList>
            <consortium name="EnsemblPlants"/>
        </authorList>
    </citation>
    <scope>IDENTIFICATION</scope>
    <source>
        <strain evidence="9">subsp. malaccensis</strain>
    </source>
</reference>
<dbReference type="GO" id="GO:0005543">
    <property type="term" value="F:phospholipid binding"/>
    <property type="evidence" value="ECO:0000318"/>
    <property type="project" value="GO_Central"/>
</dbReference>
<evidence type="ECO:0000313" key="9">
    <source>
        <dbReference type="EnsemblPlants" id="Ma09_p21490.6"/>
    </source>
</evidence>
<dbReference type="PROSITE" id="PS50942">
    <property type="entry name" value="ENTH"/>
    <property type="match status" value="1"/>
</dbReference>
<dbReference type="PANTHER" id="PTHR12276">
    <property type="entry name" value="EPSIN/ENT-RELATED"/>
    <property type="match status" value="1"/>
</dbReference>
<keyword evidence="4" id="KW-0333">Golgi apparatus</keyword>
<dbReference type="Gene3D" id="1.25.40.90">
    <property type="match status" value="1"/>
</dbReference>
<dbReference type="SUPFAM" id="SSF48464">
    <property type="entry name" value="ENTH/VHS domain"/>
    <property type="match status" value="1"/>
</dbReference>
<dbReference type="GO" id="GO:0030276">
    <property type="term" value="F:clathrin binding"/>
    <property type="evidence" value="ECO:0000318"/>
    <property type="project" value="GO_Central"/>
</dbReference>
<dbReference type="Pfam" id="PF01417">
    <property type="entry name" value="ENTH"/>
    <property type="match status" value="1"/>
</dbReference>
<dbReference type="GO" id="GO:0006897">
    <property type="term" value="P:endocytosis"/>
    <property type="evidence" value="ECO:0000318"/>
    <property type="project" value="GO_Central"/>
</dbReference>
<feature type="compositionally biased region" description="Basic and acidic residues" evidence="6">
    <location>
        <begin position="279"/>
        <end position="289"/>
    </location>
</feature>
<evidence type="ECO:0000256" key="2">
    <source>
        <dbReference type="ARBA" id="ARBA00004555"/>
    </source>
</evidence>
<sequence>MKKVFGQTVRDLKREVNKKVLKVPNIEQKILDATSNESWGPHGSLLADIAQATRNYHEYQMIMNVIWKRINDTGKNWRHVYKALTVLEYLVAHGSERVIDEIREHVYQISTLSDFQYIDSSGRDQGNNVRRKSQSLVVLVNDKERIYELRQKGAASRDKYRGAGSTGRPGGYSDHCEDDRYESRNASRDEDRYGNGKEREWGYKDDDRYNRDRDSYGREGDRSSVYSDEHHGRDGFRDDDSRGGHGNDDYQDGSRNRSIDDDDRYSSRSGGGRSDSVPPEERQLERRPSEQSISAPPSYEEATRDAQTNMQEASPIVRNGDEFVATAPRASSPHAPKPSSPSESTTQGSPFAPTDGSPLKSTIQGLGHAPVGASASANNTDKNVFEDFDPRGSVSVASPAVGPPAASSLEMDLFGSASALDSIYSLDMMPLPTATNGTGVDLPTNSDLGADFMVMSSGAMSQHGENPFGDLPFIAIHENSSNQLESFAHVTSFNSSISTGGAEIFPPEASEIQTATDFDFDAAFGVTCNPPLDGQQSSYGSPAILTQEAPLTPASNDISGMLATQTGSAALNPMQEAQPAAPADAQQNIIPQSGPQAPFALQTTHFPAQDARPITPTNNHAAQARDDISGVFATQTGLAAYIPMQEAQPVAPTHGQGNLIPQSGSPAPFMLEAARPITPTHGQGNLIPQSGPPAPFMSEAARPIAPINNQSTQLSEAAYPIAQINNQSMQLNLPSQPGPQAPTALEVTPAPSALPPIRTAESKEKFEPKSAVWADTLSRGLVNLNISGPKINPHADIGIDFDSMNRKEKRREDKKVSTAPVSITTMGKAMGSGSGIGRAGASSLAVPPNPMMGNGMGMGMGGMGMMGGAGMGMGMMGGSGMGMGMMGGAGMGMGMGMGMGGYGGSMNQPMGMGMNMGMNQGMMPQRPPMGGPLGGNGIPGAGYNPMMGMGNYGSQQPYGGGGGGGYSR</sequence>
<gene>
    <name evidence="8" type="ORF">GSMUA_240060.1</name>
</gene>
<dbReference type="PANTHER" id="PTHR12276:SF91">
    <property type="entry name" value="CLATHRIN INTERACTOR EPSIN 2-RELATED"/>
    <property type="match status" value="1"/>
</dbReference>
<dbReference type="InParanoid" id="A0A804KM49"/>
<feature type="domain" description="ENTH" evidence="7">
    <location>
        <begin position="18"/>
        <end position="150"/>
    </location>
</feature>
<feature type="compositionally biased region" description="Basic and acidic residues" evidence="6">
    <location>
        <begin position="152"/>
        <end position="161"/>
    </location>
</feature>
<accession>A0A804KM49</accession>
<comment type="subcellular location">
    <subcellularLocation>
        <location evidence="1">Cytoplasmic vesicle</location>
        <location evidence="1">Clathrin-coated vesicle</location>
    </subcellularLocation>
    <subcellularLocation>
        <location evidence="2">Golgi apparatus</location>
    </subcellularLocation>
</comment>
<reference evidence="8" key="1">
    <citation type="submission" date="2021-03" db="EMBL/GenBank/DDBJ databases">
        <authorList>
            <consortium name="Genoscope - CEA"/>
            <person name="William W."/>
        </authorList>
    </citation>
    <scope>NUCLEOTIDE SEQUENCE</scope>
    <source>
        <strain evidence="8">Doubled-haploid Pahang</strain>
    </source>
</reference>
<dbReference type="GO" id="GO:0005794">
    <property type="term" value="C:Golgi apparatus"/>
    <property type="evidence" value="ECO:0007669"/>
    <property type="project" value="UniProtKB-SubCell"/>
</dbReference>
<evidence type="ECO:0000313" key="8">
    <source>
        <dbReference type="EMBL" id="CAG1836037.1"/>
    </source>
</evidence>
<comment type="similarity">
    <text evidence="3">Belongs to the epsin family.</text>
</comment>
<evidence type="ECO:0000256" key="1">
    <source>
        <dbReference type="ARBA" id="ARBA00004132"/>
    </source>
</evidence>
<feature type="compositionally biased region" description="Basic and acidic residues" evidence="6">
    <location>
        <begin position="174"/>
        <end position="259"/>
    </location>
</feature>
<dbReference type="Gramene" id="Ma09_t21490.2">
    <property type="protein sequence ID" value="Ma09_p21490.2"/>
    <property type="gene ID" value="Ma09_g21490"/>
</dbReference>
<dbReference type="FunCoup" id="A0A804KM49">
    <property type="interactions" value="1182"/>
</dbReference>